<protein>
    <submittedName>
        <fullName evidence="1">Uncharacterized protein</fullName>
    </submittedName>
</protein>
<accession>A0A448YXX4</accession>
<dbReference type="EMBL" id="CAACVS010000037">
    <property type="protein sequence ID" value="VEU34707.1"/>
    <property type="molecule type" value="Genomic_DNA"/>
</dbReference>
<dbReference type="Proteomes" id="UP000291116">
    <property type="component" value="Unassembled WGS sequence"/>
</dbReference>
<sequence length="256" mass="29362">MRCCCSRIIRANEPISDLSASYREGIERRHAQHDEANLPTTATMKALNQENEAISKGEKTNDDEVSPLIDVMNAALPQNYQQEKSRAVDECIAEDFLKMSIADRNSVADEIAGKSCMAREETPEMLAASLARLDVELNAIPLKKKIGYLQSQKFSKTYINDCNFRLRFLRAELFEAREAAVRLAKYCDFVLELFGSVALQRKIWLSDFDRKEIKWIQMGYIQMLPFRDSFGRRVILQIIDASVLREKRVRVSNNVN</sequence>
<proteinExistence type="predicted"/>
<dbReference type="AlphaFoldDB" id="A0A448YXX4"/>
<evidence type="ECO:0000313" key="2">
    <source>
        <dbReference type="Proteomes" id="UP000291116"/>
    </source>
</evidence>
<organism evidence="1 2">
    <name type="scientific">Pseudo-nitzschia multistriata</name>
    <dbReference type="NCBI Taxonomy" id="183589"/>
    <lineage>
        <taxon>Eukaryota</taxon>
        <taxon>Sar</taxon>
        <taxon>Stramenopiles</taxon>
        <taxon>Ochrophyta</taxon>
        <taxon>Bacillariophyta</taxon>
        <taxon>Bacillariophyceae</taxon>
        <taxon>Bacillariophycidae</taxon>
        <taxon>Bacillariales</taxon>
        <taxon>Bacillariaceae</taxon>
        <taxon>Pseudo-nitzschia</taxon>
    </lineage>
</organism>
<gene>
    <name evidence="1" type="ORF">PSNMU_V1.4_AUG-EV-PASAV3_0014350</name>
</gene>
<evidence type="ECO:0000313" key="1">
    <source>
        <dbReference type="EMBL" id="VEU34707.1"/>
    </source>
</evidence>
<reference evidence="1 2" key="1">
    <citation type="submission" date="2019-01" db="EMBL/GenBank/DDBJ databases">
        <authorList>
            <person name="Ferrante I. M."/>
        </authorList>
    </citation>
    <scope>NUCLEOTIDE SEQUENCE [LARGE SCALE GENOMIC DNA]</scope>
    <source>
        <strain evidence="1 2">B856</strain>
    </source>
</reference>
<name>A0A448YXX4_9STRA</name>
<keyword evidence="2" id="KW-1185">Reference proteome</keyword>